<dbReference type="CDD" id="cd13903">
    <property type="entry name" value="CuRO_3_Tv-LCC_like"/>
    <property type="match status" value="1"/>
</dbReference>
<dbReference type="OrthoDB" id="2121828at2759"/>
<gene>
    <name evidence="11" type="ORF">PNOK_0473300</name>
</gene>
<name>A0A286UJV3_9AGAM</name>
<proteinExistence type="inferred from homology"/>
<evidence type="ECO:0000256" key="7">
    <source>
        <dbReference type="SAM" id="SignalP"/>
    </source>
</evidence>
<evidence type="ECO:0000259" key="8">
    <source>
        <dbReference type="Pfam" id="PF00394"/>
    </source>
</evidence>
<evidence type="ECO:0000256" key="5">
    <source>
        <dbReference type="ARBA" id="ARBA00023157"/>
    </source>
</evidence>
<accession>A0A286UJV3</accession>
<dbReference type="InterPro" id="IPR033138">
    <property type="entry name" value="Cu_oxidase_CS"/>
</dbReference>
<dbReference type="FunFam" id="2.60.40.420:FF:000045">
    <property type="entry name" value="Laccase 2"/>
    <property type="match status" value="1"/>
</dbReference>
<feature type="domain" description="Plastocyanin-like" evidence="8">
    <location>
        <begin position="178"/>
        <end position="316"/>
    </location>
</feature>
<feature type="chain" id="PRO_5013743027" evidence="7">
    <location>
        <begin position="24"/>
        <end position="525"/>
    </location>
</feature>
<dbReference type="Proteomes" id="UP000217199">
    <property type="component" value="Unassembled WGS sequence"/>
</dbReference>
<comment type="caution">
    <text evidence="11">The sequence shown here is derived from an EMBL/GenBank/DDBJ whole genome shotgun (WGS) entry which is preliminary data.</text>
</comment>
<feature type="signal peptide" evidence="7">
    <location>
        <begin position="1"/>
        <end position="23"/>
    </location>
</feature>
<dbReference type="PANTHER" id="PTHR11709">
    <property type="entry name" value="MULTI-COPPER OXIDASE"/>
    <property type="match status" value="1"/>
</dbReference>
<keyword evidence="12" id="KW-1185">Reference proteome</keyword>
<dbReference type="Pfam" id="PF00394">
    <property type="entry name" value="Cu-oxidase"/>
    <property type="match status" value="1"/>
</dbReference>
<dbReference type="GO" id="GO:0005507">
    <property type="term" value="F:copper ion binding"/>
    <property type="evidence" value="ECO:0007669"/>
    <property type="project" value="InterPro"/>
</dbReference>
<feature type="domain" description="Plastocyanin-like" evidence="10">
    <location>
        <begin position="95"/>
        <end position="166"/>
    </location>
</feature>
<dbReference type="Pfam" id="PF07731">
    <property type="entry name" value="Cu-oxidase_2"/>
    <property type="match status" value="1"/>
</dbReference>
<dbReference type="PROSITE" id="PS00079">
    <property type="entry name" value="MULTICOPPER_OXIDASE1"/>
    <property type="match status" value="2"/>
</dbReference>
<feature type="domain" description="Plastocyanin-like" evidence="9">
    <location>
        <begin position="378"/>
        <end position="496"/>
    </location>
</feature>
<keyword evidence="7" id="KW-0732">Signal</keyword>
<evidence type="ECO:0000313" key="11">
    <source>
        <dbReference type="EMBL" id="PAV19799.1"/>
    </source>
</evidence>
<dbReference type="SUPFAM" id="SSF49503">
    <property type="entry name" value="Cupredoxins"/>
    <property type="match status" value="3"/>
</dbReference>
<dbReference type="Gene3D" id="2.60.40.420">
    <property type="entry name" value="Cupredoxins - blue copper proteins"/>
    <property type="match status" value="3"/>
</dbReference>
<dbReference type="STRING" id="2282107.A0A286UJV3"/>
<keyword evidence="2" id="KW-0479">Metal-binding</keyword>
<evidence type="ECO:0000256" key="6">
    <source>
        <dbReference type="ARBA" id="ARBA00023180"/>
    </source>
</evidence>
<dbReference type="PROSITE" id="PS00080">
    <property type="entry name" value="MULTICOPPER_OXIDASE2"/>
    <property type="match status" value="1"/>
</dbReference>
<evidence type="ECO:0000256" key="2">
    <source>
        <dbReference type="ARBA" id="ARBA00022723"/>
    </source>
</evidence>
<keyword evidence="6" id="KW-0325">Glycoprotein</keyword>
<dbReference type="GO" id="GO:0016491">
    <property type="term" value="F:oxidoreductase activity"/>
    <property type="evidence" value="ECO:0007669"/>
    <property type="project" value="UniProtKB-KW"/>
</dbReference>
<reference evidence="11 12" key="1">
    <citation type="journal article" date="2017" name="Mol. Ecol.">
        <title>Comparative and population genomic landscape of Phellinus noxius: A hypervariable fungus causing root rot in trees.</title>
        <authorList>
            <person name="Chung C.L."/>
            <person name="Lee T.J."/>
            <person name="Akiba M."/>
            <person name="Lee H.H."/>
            <person name="Kuo T.H."/>
            <person name="Liu D."/>
            <person name="Ke H.M."/>
            <person name="Yokoi T."/>
            <person name="Roa M.B."/>
            <person name="Lu M.J."/>
            <person name="Chang Y.Y."/>
            <person name="Ann P.J."/>
            <person name="Tsai J.N."/>
            <person name="Chen C.Y."/>
            <person name="Tzean S.S."/>
            <person name="Ota Y."/>
            <person name="Hattori T."/>
            <person name="Sahashi N."/>
            <person name="Liou R.F."/>
            <person name="Kikuchi T."/>
            <person name="Tsai I.J."/>
        </authorList>
    </citation>
    <scope>NUCLEOTIDE SEQUENCE [LARGE SCALE GENOMIC DNA]</scope>
    <source>
        <strain evidence="11 12">FFPRI411160</strain>
    </source>
</reference>
<dbReference type="Pfam" id="PF07732">
    <property type="entry name" value="Cu-oxidase_3"/>
    <property type="match status" value="1"/>
</dbReference>
<evidence type="ECO:0000256" key="3">
    <source>
        <dbReference type="ARBA" id="ARBA00023002"/>
    </source>
</evidence>
<dbReference type="InterPro" id="IPR001117">
    <property type="entry name" value="Cu-oxidase_2nd"/>
</dbReference>
<keyword evidence="5" id="KW-1015">Disulfide bond</keyword>
<evidence type="ECO:0000256" key="1">
    <source>
        <dbReference type="ARBA" id="ARBA00010609"/>
    </source>
</evidence>
<dbReference type="InParanoid" id="A0A286UJV3"/>
<keyword evidence="3" id="KW-0560">Oxidoreductase</keyword>
<keyword evidence="4" id="KW-0186">Copper</keyword>
<organism evidence="11 12">
    <name type="scientific">Pyrrhoderma noxium</name>
    <dbReference type="NCBI Taxonomy" id="2282107"/>
    <lineage>
        <taxon>Eukaryota</taxon>
        <taxon>Fungi</taxon>
        <taxon>Dikarya</taxon>
        <taxon>Basidiomycota</taxon>
        <taxon>Agaricomycotina</taxon>
        <taxon>Agaricomycetes</taxon>
        <taxon>Hymenochaetales</taxon>
        <taxon>Hymenochaetaceae</taxon>
        <taxon>Pyrrhoderma</taxon>
    </lineage>
</organism>
<sequence length="525" mass="56560">MMAVSYAAFIILSLTWLFSCASGAIVNVDLSIVNAQLAPDGVSRSIVTANEQFPPPLISGNIGDQFLESPELALTGDIDSKFPDTNTGNITVSKTNNTKHWHGIFQAHTAEMDGPAFVTQCPIVPGNSFLYNFTVPNQSGTYWYHSHLSTQYCDGLRGALVLQDPNDPLQDLYDVDNEETVILLADWYHIVAPTLFPNPTNATPVPDSTLINGLGISDSGGSLAVIRAQPGKRHRFRIINTSCNPAFTFSIDNHNMTVIEADGTETEPLTVDSLTIFAGVTMDKPVDNYWIRSIPSLGVTTTEGGRNSAILRYDGAPVAEPSTNATINPVLLNEANLHPLINPGAPGIPTVGEADVALQLRISRVNGEFAMNGAPFNPPTVPVLLQILSGAQTPQALLPPGSVFELPANKVIEINIPGGGNHPFHLHGHTFDVIRVAGSSTINFENPVRRDTVNIGGGQDNVTFRFVTDNPGPWLLHCHIDWHLENGLAVVLAERVDEIPSADPPNADWENLCPTFNQLNPDTGL</sequence>
<evidence type="ECO:0000313" key="12">
    <source>
        <dbReference type="Proteomes" id="UP000217199"/>
    </source>
</evidence>
<dbReference type="AlphaFoldDB" id="A0A286UJV3"/>
<dbReference type="EMBL" id="NBII01000004">
    <property type="protein sequence ID" value="PAV19799.1"/>
    <property type="molecule type" value="Genomic_DNA"/>
</dbReference>
<dbReference type="InterPro" id="IPR008972">
    <property type="entry name" value="Cupredoxin"/>
</dbReference>
<dbReference type="InterPro" id="IPR002355">
    <property type="entry name" value="Cu_oxidase_Cu_BS"/>
</dbReference>
<evidence type="ECO:0000259" key="10">
    <source>
        <dbReference type="Pfam" id="PF07732"/>
    </source>
</evidence>
<dbReference type="InterPro" id="IPR011707">
    <property type="entry name" value="Cu-oxidase-like_N"/>
</dbReference>
<dbReference type="InterPro" id="IPR011706">
    <property type="entry name" value="Cu-oxidase_C"/>
</dbReference>
<comment type="similarity">
    <text evidence="1">Belongs to the multicopper oxidase family.</text>
</comment>
<dbReference type="InterPro" id="IPR045087">
    <property type="entry name" value="Cu-oxidase_fam"/>
</dbReference>
<dbReference type="PANTHER" id="PTHR11709:SF511">
    <property type="entry name" value="LACCASE"/>
    <property type="match status" value="1"/>
</dbReference>
<evidence type="ECO:0000256" key="4">
    <source>
        <dbReference type="ARBA" id="ARBA00023008"/>
    </source>
</evidence>
<protein>
    <submittedName>
        <fullName evidence="11">Laccase</fullName>
    </submittedName>
</protein>
<evidence type="ECO:0000259" key="9">
    <source>
        <dbReference type="Pfam" id="PF07731"/>
    </source>
</evidence>